<protein>
    <recommendedName>
        <fullName evidence="5">Glycoside hydrolase family 65 protein</fullName>
    </recommendedName>
</protein>
<evidence type="ECO:0000313" key="4">
    <source>
        <dbReference type="Proteomes" id="UP000799779"/>
    </source>
</evidence>
<dbReference type="Gene3D" id="1.50.10.10">
    <property type="match status" value="1"/>
</dbReference>
<feature type="chain" id="PRO_5025456698" description="Glycoside hydrolase family 65 protein" evidence="2">
    <location>
        <begin position="24"/>
        <end position="733"/>
    </location>
</feature>
<gene>
    <name evidence="3" type="ORF">P154DRAFT_621947</name>
</gene>
<evidence type="ECO:0008006" key="5">
    <source>
        <dbReference type="Google" id="ProtNLM"/>
    </source>
</evidence>
<evidence type="ECO:0000256" key="2">
    <source>
        <dbReference type="SAM" id="SignalP"/>
    </source>
</evidence>
<feature type="signal peptide" evidence="2">
    <location>
        <begin position="1"/>
        <end position="23"/>
    </location>
</feature>
<dbReference type="GO" id="GO:0003824">
    <property type="term" value="F:catalytic activity"/>
    <property type="evidence" value="ECO:0007669"/>
    <property type="project" value="UniProtKB-ARBA"/>
</dbReference>
<dbReference type="SUPFAM" id="SSF48208">
    <property type="entry name" value="Six-hairpin glycosidases"/>
    <property type="match status" value="1"/>
</dbReference>
<dbReference type="OrthoDB" id="3534988at2759"/>
<accession>A0A6A5WAM2</accession>
<proteinExistence type="predicted"/>
<keyword evidence="2" id="KW-0732">Signal</keyword>
<dbReference type="InterPro" id="IPR008928">
    <property type="entry name" value="6-hairpin_glycosidase_sf"/>
</dbReference>
<evidence type="ECO:0000256" key="1">
    <source>
        <dbReference type="SAM" id="MobiDB-lite"/>
    </source>
</evidence>
<dbReference type="InterPro" id="IPR012341">
    <property type="entry name" value="6hp_glycosidase-like_sf"/>
</dbReference>
<dbReference type="Proteomes" id="UP000799779">
    <property type="component" value="Unassembled WGS sequence"/>
</dbReference>
<feature type="region of interest" description="Disordered" evidence="1">
    <location>
        <begin position="268"/>
        <end position="298"/>
    </location>
</feature>
<sequence length="733" mass="81797">MTKLHSLLRVCIHAGILVSVVEGKIDRERIVTKYNVVRTQLIDNATTPLQVGNGNFAFNVDNTGMQTFLPFNTLSSWAWHKDSLPSSGQLPSSYHGVERLTYGRNISYDIPDPNLKDETQWLIGNPNRINLGRIGLKYKGSTLSASQISEPRQELELWSGTITSTFKLDGKSVKVVTQGDFDEDAVAFDIESSLVSDGLLEVEFDFPYPPIHSTTYKYEVFVGVYDFPLNHTTSLIPDRKDSTSTHIQHILQETSYFVNLRWPSQTPLGLTRNGKPGSNTPTAHRYTLSPSSSSSSHQKPHAISFVAHFSPGKTTPSLPSDITERNKKAWKEYWSNGGFVDLTSSSNSKADELQRRIILSQYHVRVNSAAKGQSPQESGLMNNGWYGKFHMEMVIWHNAHWATWGRQKHFDDVFPALYESLLSSSIARAKSMGWEGARWPKMTQLETGVSSPGDVNALLLWQQPHPMYLAQLAYSISPTRATLQKWDRVITATADYMASYAGLNAATGYYDLGPPTYGVTENTPPLTTRNLAYELAYWHYSLRIASLWKSRLHLPIPPQWTHVSRNLAPLPTADDGLYTVYEGLNSTWWADAKLNADPRSLIMLQGILPTLSDSPVNSEMARKTAERVAEVWTDEKIRGWGRPVLAINAARIGNASRAIYHLTAYDYWKFDDAGFAIRGGDGGTPPPFMPGNAGFLYAVAYCVVGWEGGTGELPGFPREAGWVVKWEGLRKAP</sequence>
<name>A0A6A5WAM2_9PLEO</name>
<dbReference type="AlphaFoldDB" id="A0A6A5WAM2"/>
<reference evidence="3" key="1">
    <citation type="journal article" date="2020" name="Stud. Mycol.">
        <title>101 Dothideomycetes genomes: a test case for predicting lifestyles and emergence of pathogens.</title>
        <authorList>
            <person name="Haridas S."/>
            <person name="Albert R."/>
            <person name="Binder M."/>
            <person name="Bloem J."/>
            <person name="Labutti K."/>
            <person name="Salamov A."/>
            <person name="Andreopoulos B."/>
            <person name="Baker S."/>
            <person name="Barry K."/>
            <person name="Bills G."/>
            <person name="Bluhm B."/>
            <person name="Cannon C."/>
            <person name="Castanera R."/>
            <person name="Culley D."/>
            <person name="Daum C."/>
            <person name="Ezra D."/>
            <person name="Gonzalez J."/>
            <person name="Henrissat B."/>
            <person name="Kuo A."/>
            <person name="Liang C."/>
            <person name="Lipzen A."/>
            <person name="Lutzoni F."/>
            <person name="Magnuson J."/>
            <person name="Mondo S."/>
            <person name="Nolan M."/>
            <person name="Ohm R."/>
            <person name="Pangilinan J."/>
            <person name="Park H.-J."/>
            <person name="Ramirez L."/>
            <person name="Alfaro M."/>
            <person name="Sun H."/>
            <person name="Tritt A."/>
            <person name="Yoshinaga Y."/>
            <person name="Zwiers L.-H."/>
            <person name="Turgeon B."/>
            <person name="Goodwin S."/>
            <person name="Spatafora J."/>
            <person name="Crous P."/>
            <person name="Grigoriev I."/>
        </authorList>
    </citation>
    <scope>NUCLEOTIDE SEQUENCE</scope>
    <source>
        <strain evidence="3">CBS 123094</strain>
    </source>
</reference>
<dbReference type="GO" id="GO:0005975">
    <property type="term" value="P:carbohydrate metabolic process"/>
    <property type="evidence" value="ECO:0007669"/>
    <property type="project" value="InterPro"/>
</dbReference>
<keyword evidence="4" id="KW-1185">Reference proteome</keyword>
<dbReference type="EMBL" id="ML977606">
    <property type="protein sequence ID" value="KAF1998188.1"/>
    <property type="molecule type" value="Genomic_DNA"/>
</dbReference>
<organism evidence="3 4">
    <name type="scientific">Amniculicola lignicola CBS 123094</name>
    <dbReference type="NCBI Taxonomy" id="1392246"/>
    <lineage>
        <taxon>Eukaryota</taxon>
        <taxon>Fungi</taxon>
        <taxon>Dikarya</taxon>
        <taxon>Ascomycota</taxon>
        <taxon>Pezizomycotina</taxon>
        <taxon>Dothideomycetes</taxon>
        <taxon>Pleosporomycetidae</taxon>
        <taxon>Pleosporales</taxon>
        <taxon>Amniculicolaceae</taxon>
        <taxon>Amniculicola</taxon>
    </lineage>
</organism>
<evidence type="ECO:0000313" key="3">
    <source>
        <dbReference type="EMBL" id="KAF1998188.1"/>
    </source>
</evidence>